<dbReference type="InterPro" id="IPR009056">
    <property type="entry name" value="Cyt_c-like_dom"/>
</dbReference>
<dbReference type="AlphaFoldDB" id="A0A1T5FP18"/>
<sequence length="700" mass="75239">MARCRPLKARESASAGLLLSLLLLAGCREASGGYPGADWASHHGGYDEGAYSTLDRIDTATVARLGLAWSLDLPGEQTLEATPLAVDGILYFTGSTSKVYAVDGASGKLLWSHDPEIHRHMPDHQRLIFPVNRGVAWWAGKVYVGTIDGRLIALDGRTGRLVWSVATVTAGSRQTITGAPRAFGGKIVIGNGGADRNARGYVSAYDAETGRRLWRFHTVPGDPAEDGDDPAMRMAARTWSADHWKTSGGGGTVWDSMTYDPELNRLYIGVGNAGPYDPAVRSPGGGDNLFLASIVALDADSGRYVWHYQANPREAWDYKATANMIATELRIDGRRRKVLMQAPTNGFFYVLDRESGKLLSAGKLGKVTWASHIDLKTGRPVERPGIRYEKGPSDLWPSPYGAHNWQAMSYSPKTGLVYIPYMQLGARYSAQRVKGTDGKELPLGGVTISPLMKDPEDGKGALVAWDPQAGKMRWKVQHPSLWNGGTMATAGGLVFQGDADGRFAAYDARDGRRLWSFATGLGIVAAPMSYAVAGRQYISILVGYGGATTLWPDLVDRGWKYGRQPRRLLTFTLDGRAELPSTPPPDRTLHAVDDPALVIDPAAAAEGAAIYGNECVTCHGGGLKSAGAPGPDLRESRAALDRDALAAILREGVLAPNGMPRFSELSDAQIAALHMYIRDGARAAIRDGAVRKPLSGGARF</sequence>
<dbReference type="NCBIfam" id="TIGR03075">
    <property type="entry name" value="PQQ_enz_alc_DH"/>
    <property type="match status" value="1"/>
</dbReference>
<keyword evidence="5 12" id="KW-0106">Calcium</keyword>
<feature type="binding site" description="axial binding residue" evidence="12">
    <location>
        <position position="659"/>
    </location>
    <ligand>
        <name>heme c</name>
        <dbReference type="ChEBI" id="CHEBI:61717"/>
    </ligand>
    <ligandPart>
        <name>Fe</name>
        <dbReference type="ChEBI" id="CHEBI:18248"/>
    </ligandPart>
</feature>
<feature type="domain" description="Cytochrome c" evidence="14">
    <location>
        <begin position="602"/>
        <end position="681"/>
    </location>
</feature>
<feature type="binding site" evidence="11">
    <location>
        <position position="133"/>
    </location>
    <ligand>
        <name>pyrroloquinoline quinone</name>
        <dbReference type="ChEBI" id="CHEBI:58442"/>
    </ligand>
</feature>
<dbReference type="GO" id="GO:0009055">
    <property type="term" value="F:electron transfer activity"/>
    <property type="evidence" value="ECO:0007669"/>
    <property type="project" value="InterPro"/>
</dbReference>
<evidence type="ECO:0000256" key="6">
    <source>
        <dbReference type="ARBA" id="ARBA00022891"/>
    </source>
</evidence>
<dbReference type="Pfam" id="PF01011">
    <property type="entry name" value="PQQ"/>
    <property type="match status" value="2"/>
</dbReference>
<name>A0A1T5FP18_9SPHN</name>
<keyword evidence="6 11" id="KW-0634">PQQ</keyword>
<evidence type="ECO:0000256" key="11">
    <source>
        <dbReference type="PIRSR" id="PIRSR617512-2"/>
    </source>
</evidence>
<dbReference type="GO" id="GO:0016614">
    <property type="term" value="F:oxidoreductase activity, acting on CH-OH group of donors"/>
    <property type="evidence" value="ECO:0007669"/>
    <property type="project" value="InterPro"/>
</dbReference>
<evidence type="ECO:0000256" key="8">
    <source>
        <dbReference type="ARBA" id="ARBA00023004"/>
    </source>
</evidence>
<keyword evidence="3 12" id="KW-0479">Metal-binding</keyword>
<keyword evidence="4 13" id="KW-0732">Signal</keyword>
<evidence type="ECO:0000256" key="3">
    <source>
        <dbReference type="ARBA" id="ARBA00022723"/>
    </source>
</evidence>
<keyword evidence="7" id="KW-0560">Oxidoreductase</keyword>
<dbReference type="SUPFAM" id="SSF50998">
    <property type="entry name" value="Quinoprotein alcohol dehydrogenase-like"/>
    <property type="match status" value="1"/>
</dbReference>
<dbReference type="Gene3D" id="2.140.10.10">
    <property type="entry name" value="Quinoprotein alcohol dehydrogenase-like superfamily"/>
    <property type="match status" value="1"/>
</dbReference>
<comment type="cofactor">
    <cofactor evidence="11">
        <name>heme c</name>
        <dbReference type="ChEBI" id="CHEBI:61717"/>
    </cofactor>
    <text evidence="11">Binds 1 heme c group per subunit.</text>
</comment>
<feature type="binding site" description="covalent" evidence="11">
    <location>
        <position position="615"/>
    </location>
    <ligand>
        <name>heme c</name>
        <dbReference type="ChEBI" id="CHEBI:61717"/>
    </ligand>
</feature>
<evidence type="ECO:0000259" key="14">
    <source>
        <dbReference type="PROSITE" id="PS51007"/>
    </source>
</evidence>
<feature type="binding site" evidence="12">
    <location>
        <position position="317"/>
    </location>
    <ligand>
        <name>Ca(2+)</name>
        <dbReference type="ChEBI" id="CHEBI:29108"/>
    </ligand>
</feature>
<accession>A0A1T5FP18</accession>
<dbReference type="GO" id="GO:0016020">
    <property type="term" value="C:membrane"/>
    <property type="evidence" value="ECO:0007669"/>
    <property type="project" value="InterPro"/>
</dbReference>
<evidence type="ECO:0000256" key="2">
    <source>
        <dbReference type="ARBA" id="ARBA00022617"/>
    </source>
</evidence>
<gene>
    <name evidence="15" type="ORF">SAMN06295920_110101</name>
</gene>
<proteinExistence type="inferred from homology"/>
<dbReference type="PANTHER" id="PTHR32303">
    <property type="entry name" value="QUINOPROTEIN ALCOHOL DEHYDROGENASE (CYTOCHROME C)"/>
    <property type="match status" value="1"/>
</dbReference>
<evidence type="ECO:0000256" key="4">
    <source>
        <dbReference type="ARBA" id="ARBA00022729"/>
    </source>
</evidence>
<keyword evidence="16" id="KW-1185">Reference proteome</keyword>
<feature type="binding site" evidence="12">
    <location>
        <position position="272"/>
    </location>
    <ligand>
        <name>Ca(2+)</name>
        <dbReference type="ChEBI" id="CHEBI:29108"/>
    </ligand>
</feature>
<dbReference type="PROSITE" id="PS51257">
    <property type="entry name" value="PROKAR_LIPOPROTEIN"/>
    <property type="match status" value="1"/>
</dbReference>
<feature type="binding site" evidence="11">
    <location>
        <begin position="193"/>
        <end position="194"/>
    </location>
    <ligand>
        <name>pyrroloquinoline quinone</name>
        <dbReference type="ChEBI" id="CHEBI:58442"/>
    </ligand>
</feature>
<comment type="cofactor">
    <cofactor evidence="12">
        <name>Ca(2+)</name>
        <dbReference type="ChEBI" id="CHEBI:29108"/>
    </cofactor>
    <text evidence="12">Binds 1 Ca(2+) ion per subunit.</text>
</comment>
<dbReference type="GO" id="GO:0005509">
    <property type="term" value="F:calcium ion binding"/>
    <property type="evidence" value="ECO:0007669"/>
    <property type="project" value="InterPro"/>
</dbReference>
<dbReference type="RefSeq" id="WP_079649903.1">
    <property type="nucleotide sequence ID" value="NZ_FUYM01000010.1"/>
</dbReference>
<feature type="binding site" description="covalent" evidence="11">
    <location>
        <position position="618"/>
    </location>
    <ligand>
        <name>heme c</name>
        <dbReference type="ChEBI" id="CHEBI:61717"/>
    </ligand>
</feature>
<comment type="cofactor">
    <cofactor evidence="11">
        <name>pyrroloquinoline quinone</name>
        <dbReference type="ChEBI" id="CHEBI:58442"/>
    </cofactor>
    <text evidence="11">Binds 1 PQQ group per subunit.</text>
</comment>
<evidence type="ECO:0000313" key="15">
    <source>
        <dbReference type="EMBL" id="SKB97908.1"/>
    </source>
</evidence>
<evidence type="ECO:0000256" key="5">
    <source>
        <dbReference type="ARBA" id="ARBA00022837"/>
    </source>
</evidence>
<evidence type="ECO:0000313" key="16">
    <source>
        <dbReference type="Proteomes" id="UP000189818"/>
    </source>
</evidence>
<feature type="binding site" evidence="11">
    <location>
        <position position="252"/>
    </location>
    <ligand>
        <name>pyrroloquinoline quinone</name>
        <dbReference type="ChEBI" id="CHEBI:58442"/>
    </ligand>
</feature>
<evidence type="ECO:0000256" key="9">
    <source>
        <dbReference type="ARBA" id="ARBA00023157"/>
    </source>
</evidence>
<dbReference type="InterPro" id="IPR018391">
    <property type="entry name" value="PQQ_b-propeller_rpt"/>
</dbReference>
<dbReference type="GO" id="GO:0020037">
    <property type="term" value="F:heme binding"/>
    <property type="evidence" value="ECO:0007669"/>
    <property type="project" value="InterPro"/>
</dbReference>
<feature type="binding site" description="axial binding residue" evidence="12">
    <location>
        <position position="619"/>
    </location>
    <ligand>
        <name>heme c</name>
        <dbReference type="ChEBI" id="CHEBI:61717"/>
    </ligand>
    <ligandPart>
        <name>Fe</name>
        <dbReference type="ChEBI" id="CHEBI:18248"/>
    </ligandPart>
</feature>
<dbReference type="Proteomes" id="UP000189818">
    <property type="component" value="Unassembled WGS sequence"/>
</dbReference>
<dbReference type="OrthoDB" id="9794322at2"/>
<evidence type="ECO:0000256" key="1">
    <source>
        <dbReference type="ARBA" id="ARBA00008156"/>
    </source>
</evidence>
<feature type="binding site" evidence="11">
    <location>
        <position position="80"/>
    </location>
    <ligand>
        <name>pyrroloquinoline quinone</name>
        <dbReference type="ChEBI" id="CHEBI:58442"/>
    </ligand>
</feature>
<dbReference type="InterPro" id="IPR011047">
    <property type="entry name" value="Quinoprotein_ADH-like_sf"/>
</dbReference>
<feature type="active site" description="Proton acceptor" evidence="10">
    <location>
        <position position="317"/>
    </location>
</feature>
<keyword evidence="8 12" id="KW-0408">Iron</keyword>
<dbReference type="Gene3D" id="1.10.760.10">
    <property type="entry name" value="Cytochrome c-like domain"/>
    <property type="match status" value="1"/>
</dbReference>
<feature type="signal peptide" evidence="13">
    <location>
        <begin position="1"/>
        <end position="30"/>
    </location>
</feature>
<feature type="binding site" evidence="11">
    <location>
        <begin position="404"/>
        <end position="405"/>
    </location>
    <ligand>
        <name>pyrroloquinoline quinone</name>
        <dbReference type="ChEBI" id="CHEBI:58442"/>
    </ligand>
</feature>
<dbReference type="PROSITE" id="PS51007">
    <property type="entry name" value="CYTC"/>
    <property type="match status" value="1"/>
</dbReference>
<evidence type="ECO:0000256" key="7">
    <source>
        <dbReference type="ARBA" id="ARBA00023002"/>
    </source>
</evidence>
<protein>
    <submittedName>
        <fullName evidence="15">Quinohemoprotein ethanol dehydrogenase</fullName>
    </submittedName>
</protein>
<dbReference type="Pfam" id="PF13442">
    <property type="entry name" value="Cytochrome_CBB3"/>
    <property type="match status" value="1"/>
</dbReference>
<evidence type="ECO:0000256" key="13">
    <source>
        <dbReference type="SAM" id="SignalP"/>
    </source>
</evidence>
<dbReference type="STRING" id="439228.SAMN06295920_110101"/>
<dbReference type="InterPro" id="IPR002372">
    <property type="entry name" value="PQQ_rpt_dom"/>
</dbReference>
<organism evidence="15 16">
    <name type="scientific">Rhizorhabdus histidinilytica</name>
    <dbReference type="NCBI Taxonomy" id="439228"/>
    <lineage>
        <taxon>Bacteria</taxon>
        <taxon>Pseudomonadati</taxon>
        <taxon>Pseudomonadota</taxon>
        <taxon>Alphaproteobacteria</taxon>
        <taxon>Sphingomonadales</taxon>
        <taxon>Sphingomonadaceae</taxon>
        <taxon>Rhizorhabdus</taxon>
    </lineage>
</organism>
<keyword evidence="9" id="KW-1015">Disulfide bond</keyword>
<feature type="binding site" evidence="11">
    <location>
        <position position="177"/>
    </location>
    <ligand>
        <name>pyrroloquinoline quinone</name>
        <dbReference type="ChEBI" id="CHEBI:58442"/>
    </ligand>
</feature>
<feature type="chain" id="PRO_5013024484" evidence="13">
    <location>
        <begin position="31"/>
        <end position="700"/>
    </location>
</feature>
<evidence type="ECO:0000256" key="12">
    <source>
        <dbReference type="PIRSR" id="PIRSR617512-3"/>
    </source>
</evidence>
<keyword evidence="2 11" id="KW-0349">Heme</keyword>
<dbReference type="CDD" id="cd10279">
    <property type="entry name" value="PQQ_ADH_II"/>
    <property type="match status" value="1"/>
</dbReference>
<dbReference type="SUPFAM" id="SSF46626">
    <property type="entry name" value="Cytochrome c"/>
    <property type="match status" value="1"/>
</dbReference>
<dbReference type="InterPro" id="IPR017512">
    <property type="entry name" value="PQQ_MeOH/EtOH_DH"/>
</dbReference>
<reference evidence="16" key="1">
    <citation type="submission" date="2017-02" db="EMBL/GenBank/DDBJ databases">
        <authorList>
            <person name="Varghese N."/>
            <person name="Submissions S."/>
        </authorList>
    </citation>
    <scope>NUCLEOTIDE SEQUENCE [LARGE SCALE GENOMIC DNA]</scope>
    <source>
        <strain evidence="16">UM2</strain>
    </source>
</reference>
<dbReference type="SMART" id="SM00564">
    <property type="entry name" value="PQQ"/>
    <property type="match status" value="6"/>
</dbReference>
<comment type="similarity">
    <text evidence="1">Belongs to the bacterial PQQ dehydrogenase family.</text>
</comment>
<evidence type="ECO:0000256" key="10">
    <source>
        <dbReference type="PIRSR" id="PIRSR617512-1"/>
    </source>
</evidence>
<dbReference type="EMBL" id="FUYM01000010">
    <property type="protein sequence ID" value="SKB97908.1"/>
    <property type="molecule type" value="Genomic_DNA"/>
</dbReference>
<dbReference type="InterPro" id="IPR036909">
    <property type="entry name" value="Cyt_c-like_dom_sf"/>
</dbReference>